<feature type="region of interest" description="Disordered" evidence="1">
    <location>
        <begin position="273"/>
        <end position="295"/>
    </location>
</feature>
<keyword evidence="3" id="KW-1185">Reference proteome</keyword>
<proteinExistence type="predicted"/>
<protein>
    <recommendedName>
        <fullName evidence="4">RRM domain-containing protein</fullName>
    </recommendedName>
</protein>
<name>A0A7J6KLR2_PERCH</name>
<evidence type="ECO:0008006" key="4">
    <source>
        <dbReference type="Google" id="ProtNLM"/>
    </source>
</evidence>
<gene>
    <name evidence="2" type="ORF">FOL47_004015</name>
</gene>
<feature type="non-terminal residue" evidence="2">
    <location>
        <position position="1"/>
    </location>
</feature>
<accession>A0A7J6KLR2</accession>
<organism evidence="2 3">
    <name type="scientific">Perkinsus chesapeaki</name>
    <name type="common">Clam parasite</name>
    <name type="synonym">Perkinsus andrewsi</name>
    <dbReference type="NCBI Taxonomy" id="330153"/>
    <lineage>
        <taxon>Eukaryota</taxon>
        <taxon>Sar</taxon>
        <taxon>Alveolata</taxon>
        <taxon>Perkinsozoa</taxon>
        <taxon>Perkinsea</taxon>
        <taxon>Perkinsida</taxon>
        <taxon>Perkinsidae</taxon>
        <taxon>Perkinsus</taxon>
    </lineage>
</organism>
<dbReference type="EMBL" id="JAAPAO010002302">
    <property type="protein sequence ID" value="KAF4647904.1"/>
    <property type="molecule type" value="Genomic_DNA"/>
</dbReference>
<sequence length="295" mass="33182">SLEAVPEVYDRAMDVAMRTHYQWVLITSQLHQAFGDRVAMRDEVTRRLHALKFKGYQFVDEFIHQLILISNMWMTVHSEGSSESRYLLSSFLSKLPADSLQSVVDRLLREIPKEGAPIWEDYVRLHSTAPPPRFSPSVDLCETLRAACKSVEITHHLQPRILADRARQVADQGAPRRGPTITDWASRFPEGTVIYFRTDKSIPLEDVRKTFSSLGAREIKAHIHKRGHRYGFATFPSANEATKLATEGLPSGSEGASQGLQIRSFVPGGFRGGDGVQSDDRCGHIEPDDYDYSSL</sequence>
<dbReference type="OrthoDB" id="10407153at2759"/>
<reference evidence="2 3" key="1">
    <citation type="submission" date="2020-04" db="EMBL/GenBank/DDBJ databases">
        <title>Perkinsus chesapeaki whole genome sequence.</title>
        <authorList>
            <person name="Bogema D.R."/>
        </authorList>
    </citation>
    <scope>NUCLEOTIDE SEQUENCE [LARGE SCALE GENOMIC DNA]</scope>
    <source>
        <strain evidence="2">ATCC PRA-425</strain>
    </source>
</reference>
<evidence type="ECO:0000313" key="2">
    <source>
        <dbReference type="EMBL" id="KAF4647904.1"/>
    </source>
</evidence>
<evidence type="ECO:0000256" key="1">
    <source>
        <dbReference type="SAM" id="MobiDB-lite"/>
    </source>
</evidence>
<feature type="non-terminal residue" evidence="2">
    <location>
        <position position="295"/>
    </location>
</feature>
<evidence type="ECO:0000313" key="3">
    <source>
        <dbReference type="Proteomes" id="UP000591131"/>
    </source>
</evidence>
<feature type="compositionally biased region" description="Basic and acidic residues" evidence="1">
    <location>
        <begin position="278"/>
        <end position="287"/>
    </location>
</feature>
<dbReference type="Proteomes" id="UP000591131">
    <property type="component" value="Unassembled WGS sequence"/>
</dbReference>
<dbReference type="AlphaFoldDB" id="A0A7J6KLR2"/>
<comment type="caution">
    <text evidence="2">The sequence shown here is derived from an EMBL/GenBank/DDBJ whole genome shotgun (WGS) entry which is preliminary data.</text>
</comment>